<name>A0A2C6KHY7_9APIC</name>
<reference evidence="4 5" key="1">
    <citation type="journal article" date="2017" name="Int. J. Parasitol.">
        <title>The genome of the protozoan parasite Cystoisospora suis and a reverse vaccinology approach to identify vaccine candidates.</title>
        <authorList>
            <person name="Palmieri N."/>
            <person name="Shrestha A."/>
            <person name="Ruttkowski B."/>
            <person name="Beck T."/>
            <person name="Vogl C."/>
            <person name="Tomley F."/>
            <person name="Blake D.P."/>
            <person name="Joachim A."/>
        </authorList>
    </citation>
    <scope>NUCLEOTIDE SEQUENCE [LARGE SCALE GENOMIC DNA]</scope>
    <source>
        <strain evidence="4 5">Wien I</strain>
    </source>
</reference>
<dbReference type="EMBL" id="MIGC01006828">
    <property type="protein sequence ID" value="PHJ16004.1"/>
    <property type="molecule type" value="Genomic_DNA"/>
</dbReference>
<sequence>MLPGPSPSKRPARTGCCQRLALVSLCSFSVFCFCEANGDTRRAFQSYLWRRPCRTRHGFPPCGLSDGRGGTTLQGKDPPRIQVQRDDLLRVSDTGSTNVAERLIYEGTHRGHQTSSLTHSARVAQPAETPESQYEGRSLLEGRRGRNNSIWKSRGDYILAHRGQQPSSPLLTGRSFNGSWEALPQIDDPVSILQLQSDSQEIQPRLPAPPEAVVSGKRAGASGVPGRKKAHGSLEDEEAVSFVRNLAAGFSITFILGMGLTLFLLLAIVYVFCQVREVVKELSNLTDFLVSTNELPFVVV</sequence>
<keyword evidence="2" id="KW-1133">Transmembrane helix</keyword>
<dbReference type="AlphaFoldDB" id="A0A2C6KHY7"/>
<feature type="chain" id="PRO_5012451627" description="Transmembrane protein" evidence="3">
    <location>
        <begin position="37"/>
        <end position="300"/>
    </location>
</feature>
<evidence type="ECO:0008006" key="6">
    <source>
        <dbReference type="Google" id="ProtNLM"/>
    </source>
</evidence>
<feature type="transmembrane region" description="Helical" evidence="2">
    <location>
        <begin position="246"/>
        <end position="273"/>
    </location>
</feature>
<dbReference type="RefSeq" id="XP_067917736.1">
    <property type="nucleotide sequence ID" value="XM_068070292.1"/>
</dbReference>
<feature type="signal peptide" evidence="3">
    <location>
        <begin position="1"/>
        <end position="36"/>
    </location>
</feature>
<feature type="region of interest" description="Disordered" evidence="1">
    <location>
        <begin position="204"/>
        <end position="230"/>
    </location>
</feature>
<keyword evidence="2" id="KW-0812">Transmembrane</keyword>
<feature type="region of interest" description="Disordered" evidence="1">
    <location>
        <begin position="107"/>
        <end position="139"/>
    </location>
</feature>
<dbReference type="Proteomes" id="UP000221165">
    <property type="component" value="Unassembled WGS sequence"/>
</dbReference>
<evidence type="ECO:0000256" key="1">
    <source>
        <dbReference type="SAM" id="MobiDB-lite"/>
    </source>
</evidence>
<evidence type="ECO:0000313" key="4">
    <source>
        <dbReference type="EMBL" id="PHJ16004.1"/>
    </source>
</evidence>
<organism evidence="4 5">
    <name type="scientific">Cystoisospora suis</name>
    <dbReference type="NCBI Taxonomy" id="483139"/>
    <lineage>
        <taxon>Eukaryota</taxon>
        <taxon>Sar</taxon>
        <taxon>Alveolata</taxon>
        <taxon>Apicomplexa</taxon>
        <taxon>Conoidasida</taxon>
        <taxon>Coccidia</taxon>
        <taxon>Eucoccidiorida</taxon>
        <taxon>Eimeriorina</taxon>
        <taxon>Sarcocystidae</taxon>
        <taxon>Cystoisospora</taxon>
    </lineage>
</organism>
<proteinExistence type="predicted"/>
<keyword evidence="5" id="KW-1185">Reference proteome</keyword>
<dbReference type="GeneID" id="94433503"/>
<dbReference type="VEuPathDB" id="ToxoDB:CSUI_010187"/>
<evidence type="ECO:0000256" key="3">
    <source>
        <dbReference type="SAM" id="SignalP"/>
    </source>
</evidence>
<protein>
    <recommendedName>
        <fullName evidence="6">Transmembrane protein</fullName>
    </recommendedName>
</protein>
<evidence type="ECO:0000313" key="5">
    <source>
        <dbReference type="Proteomes" id="UP000221165"/>
    </source>
</evidence>
<keyword evidence="2" id="KW-0472">Membrane</keyword>
<gene>
    <name evidence="4" type="ORF">CSUI_010187</name>
</gene>
<keyword evidence="3" id="KW-0732">Signal</keyword>
<comment type="caution">
    <text evidence="4">The sequence shown here is derived from an EMBL/GenBank/DDBJ whole genome shotgun (WGS) entry which is preliminary data.</text>
</comment>
<accession>A0A2C6KHY7</accession>
<dbReference type="OrthoDB" id="10665812at2759"/>
<evidence type="ECO:0000256" key="2">
    <source>
        <dbReference type="SAM" id="Phobius"/>
    </source>
</evidence>